<gene>
    <name evidence="1" type="ORF">K466DRAFT_605166</name>
</gene>
<dbReference type="AlphaFoldDB" id="A0A5C3NTH8"/>
<evidence type="ECO:0000313" key="2">
    <source>
        <dbReference type="Proteomes" id="UP000308197"/>
    </source>
</evidence>
<sequence length="183" mass="20798">MATDPVQDVQHLTNSVQNLAIDPGQQVEDIINHIEFRSGVSHASPAVVRIQPVSDIFVPEHEIDVFFESEAQEAIKMYLRGSGHPENPTIRAFVGDTRFASERPDPLLRARLFLRSVTGDEVIQRDGHSPRVPVIEMHACFAHCTITINESVRNLLNEGAPYHMFQVWLHSAVMDMEEYYDYM</sequence>
<proteinExistence type="predicted"/>
<accession>A0A5C3NTH8</accession>
<dbReference type="Proteomes" id="UP000308197">
    <property type="component" value="Unassembled WGS sequence"/>
</dbReference>
<protein>
    <submittedName>
        <fullName evidence="1">Uncharacterized protein</fullName>
    </submittedName>
</protein>
<dbReference type="EMBL" id="ML211735">
    <property type="protein sequence ID" value="TFK80635.1"/>
    <property type="molecule type" value="Genomic_DNA"/>
</dbReference>
<evidence type="ECO:0000313" key="1">
    <source>
        <dbReference type="EMBL" id="TFK80635.1"/>
    </source>
</evidence>
<organism evidence="1 2">
    <name type="scientific">Polyporus arcularius HHB13444</name>
    <dbReference type="NCBI Taxonomy" id="1314778"/>
    <lineage>
        <taxon>Eukaryota</taxon>
        <taxon>Fungi</taxon>
        <taxon>Dikarya</taxon>
        <taxon>Basidiomycota</taxon>
        <taxon>Agaricomycotina</taxon>
        <taxon>Agaricomycetes</taxon>
        <taxon>Polyporales</taxon>
        <taxon>Polyporaceae</taxon>
        <taxon>Polyporus</taxon>
    </lineage>
</organism>
<reference evidence="1 2" key="1">
    <citation type="journal article" date="2019" name="Nat. Ecol. Evol.">
        <title>Megaphylogeny resolves global patterns of mushroom evolution.</title>
        <authorList>
            <person name="Varga T."/>
            <person name="Krizsan K."/>
            <person name="Foldi C."/>
            <person name="Dima B."/>
            <person name="Sanchez-Garcia M."/>
            <person name="Sanchez-Ramirez S."/>
            <person name="Szollosi G.J."/>
            <person name="Szarkandi J.G."/>
            <person name="Papp V."/>
            <person name="Albert L."/>
            <person name="Andreopoulos W."/>
            <person name="Angelini C."/>
            <person name="Antonin V."/>
            <person name="Barry K.W."/>
            <person name="Bougher N.L."/>
            <person name="Buchanan P."/>
            <person name="Buyck B."/>
            <person name="Bense V."/>
            <person name="Catcheside P."/>
            <person name="Chovatia M."/>
            <person name="Cooper J."/>
            <person name="Damon W."/>
            <person name="Desjardin D."/>
            <person name="Finy P."/>
            <person name="Geml J."/>
            <person name="Haridas S."/>
            <person name="Hughes K."/>
            <person name="Justo A."/>
            <person name="Karasinski D."/>
            <person name="Kautmanova I."/>
            <person name="Kiss B."/>
            <person name="Kocsube S."/>
            <person name="Kotiranta H."/>
            <person name="LaButti K.M."/>
            <person name="Lechner B.E."/>
            <person name="Liimatainen K."/>
            <person name="Lipzen A."/>
            <person name="Lukacs Z."/>
            <person name="Mihaltcheva S."/>
            <person name="Morgado L.N."/>
            <person name="Niskanen T."/>
            <person name="Noordeloos M.E."/>
            <person name="Ohm R.A."/>
            <person name="Ortiz-Santana B."/>
            <person name="Ovrebo C."/>
            <person name="Racz N."/>
            <person name="Riley R."/>
            <person name="Savchenko A."/>
            <person name="Shiryaev A."/>
            <person name="Soop K."/>
            <person name="Spirin V."/>
            <person name="Szebenyi C."/>
            <person name="Tomsovsky M."/>
            <person name="Tulloss R.E."/>
            <person name="Uehling J."/>
            <person name="Grigoriev I.V."/>
            <person name="Vagvolgyi C."/>
            <person name="Papp T."/>
            <person name="Martin F.M."/>
            <person name="Miettinen O."/>
            <person name="Hibbett D.S."/>
            <person name="Nagy L.G."/>
        </authorList>
    </citation>
    <scope>NUCLEOTIDE SEQUENCE [LARGE SCALE GENOMIC DNA]</scope>
    <source>
        <strain evidence="1 2">HHB13444</strain>
    </source>
</reference>
<name>A0A5C3NTH8_9APHY</name>
<dbReference type="InParanoid" id="A0A5C3NTH8"/>
<keyword evidence="2" id="KW-1185">Reference proteome</keyword>